<evidence type="ECO:0000313" key="2">
    <source>
        <dbReference type="Proteomes" id="UP000034793"/>
    </source>
</evidence>
<comment type="caution">
    <text evidence="1">The sequence shown here is derived from an EMBL/GenBank/DDBJ whole genome shotgun (WGS) entry which is preliminary data.</text>
</comment>
<protein>
    <submittedName>
        <fullName evidence="1">Uncharacterized protein</fullName>
    </submittedName>
</protein>
<dbReference type="EMBL" id="LBXL01000010">
    <property type="protein sequence ID" value="KKR30234.1"/>
    <property type="molecule type" value="Genomic_DNA"/>
</dbReference>
<reference evidence="1 2" key="1">
    <citation type="journal article" date="2015" name="Nature">
        <title>rRNA introns, odd ribosomes, and small enigmatic genomes across a large radiation of phyla.</title>
        <authorList>
            <person name="Brown C.T."/>
            <person name="Hug L.A."/>
            <person name="Thomas B.C."/>
            <person name="Sharon I."/>
            <person name="Castelle C.J."/>
            <person name="Singh A."/>
            <person name="Wilkins M.J."/>
            <person name="Williams K.H."/>
            <person name="Banfield J.F."/>
        </authorList>
    </citation>
    <scope>NUCLEOTIDE SEQUENCE [LARGE SCALE GENOMIC DNA]</scope>
</reference>
<organism evidence="1 2">
    <name type="scientific">Candidatus Woesebacteria bacterium GW2011_GWA1_39_8</name>
    <dbReference type="NCBI Taxonomy" id="1618552"/>
    <lineage>
        <taxon>Bacteria</taxon>
        <taxon>Candidatus Woeseibacteriota</taxon>
    </lineage>
</organism>
<sequence length="53" mass="6015">MEFDISHRHTNEIKAVVTPDSNGYMPVERIIIDLAACEGEGESIIKRQKLLMD</sequence>
<dbReference type="Proteomes" id="UP000034793">
    <property type="component" value="Unassembled WGS sequence"/>
</dbReference>
<accession>A0A0G0PQ04</accession>
<evidence type="ECO:0000313" key="1">
    <source>
        <dbReference type="EMBL" id="KKR30234.1"/>
    </source>
</evidence>
<dbReference type="AlphaFoldDB" id="A0A0G0PQ04"/>
<proteinExistence type="predicted"/>
<name>A0A0G0PQ04_9BACT</name>
<gene>
    <name evidence="1" type="ORF">UT61_C0010G0007</name>
</gene>